<comment type="caution">
    <text evidence="4">The sequence shown here is derived from an EMBL/GenBank/DDBJ whole genome shotgun (WGS) entry which is preliminary data.</text>
</comment>
<evidence type="ECO:0000259" key="3">
    <source>
        <dbReference type="Pfam" id="PF08990"/>
    </source>
</evidence>
<protein>
    <submittedName>
        <fullName evidence="4">Polyketide synthase docking domain-containing protein</fullName>
    </submittedName>
</protein>
<dbReference type="EMBL" id="JBEPEK010000711">
    <property type="protein sequence ID" value="MER7187029.1"/>
    <property type="molecule type" value="Genomic_DNA"/>
</dbReference>
<dbReference type="RefSeq" id="WP_350791148.1">
    <property type="nucleotide sequence ID" value="NZ_JBEPEK010000711.1"/>
</dbReference>
<dbReference type="Gene3D" id="3.40.47.10">
    <property type="match status" value="1"/>
</dbReference>
<reference evidence="4 5" key="1">
    <citation type="submission" date="2024-06" db="EMBL/GenBank/DDBJ databases">
        <title>The Natural Products Discovery Center: Release of the First 8490 Sequenced Strains for Exploring Actinobacteria Biosynthetic Diversity.</title>
        <authorList>
            <person name="Kalkreuter E."/>
            <person name="Kautsar S.A."/>
            <person name="Yang D."/>
            <person name="Bader C.D."/>
            <person name="Teijaro C.N."/>
            <person name="Fluegel L."/>
            <person name="Davis C.M."/>
            <person name="Simpson J.R."/>
            <person name="Lauterbach L."/>
            <person name="Steele A.D."/>
            <person name="Gui C."/>
            <person name="Meng S."/>
            <person name="Li G."/>
            <person name="Viehrig K."/>
            <person name="Ye F."/>
            <person name="Su P."/>
            <person name="Kiefer A.F."/>
            <person name="Nichols A."/>
            <person name="Cepeda A.J."/>
            <person name="Yan W."/>
            <person name="Fan B."/>
            <person name="Jiang Y."/>
            <person name="Adhikari A."/>
            <person name="Zheng C.-J."/>
            <person name="Schuster L."/>
            <person name="Cowan T.M."/>
            <person name="Smanski M.J."/>
            <person name="Chevrette M.G."/>
            <person name="De Carvalho L.P.S."/>
            <person name="Shen B."/>
        </authorList>
    </citation>
    <scope>NUCLEOTIDE SEQUENCE [LARGE SCALE GENOMIC DNA]</scope>
    <source>
        <strain evidence="4 5">NPDC000234</strain>
    </source>
</reference>
<dbReference type="SUPFAM" id="SSF101173">
    <property type="entry name" value="Docking domain B of the erythromycin polyketide synthase (DEBS)"/>
    <property type="match status" value="1"/>
</dbReference>
<sequence>MADEEKLRRYLKRALGESREAQRRLHEVESALHEPVAVVGMSCRLPGGVASPDDLWDLVSAGGD</sequence>
<dbReference type="Proteomes" id="UP001474181">
    <property type="component" value="Unassembled WGS sequence"/>
</dbReference>
<proteinExistence type="predicted"/>
<evidence type="ECO:0000313" key="4">
    <source>
        <dbReference type="EMBL" id="MER7187029.1"/>
    </source>
</evidence>
<name>A0ABV1XDA8_9ACTN</name>
<keyword evidence="1" id="KW-0511">Multifunctional enzyme</keyword>
<dbReference type="Pfam" id="PF08990">
    <property type="entry name" value="Docking"/>
    <property type="match status" value="1"/>
</dbReference>
<dbReference type="Pfam" id="PF00109">
    <property type="entry name" value="ketoacyl-synt"/>
    <property type="match status" value="1"/>
</dbReference>
<dbReference type="InterPro" id="IPR015083">
    <property type="entry name" value="NorB/c/GfsB-D-like_docking"/>
</dbReference>
<accession>A0ABV1XDA8</accession>
<evidence type="ECO:0000259" key="2">
    <source>
        <dbReference type="Pfam" id="PF00109"/>
    </source>
</evidence>
<evidence type="ECO:0000313" key="5">
    <source>
        <dbReference type="Proteomes" id="UP001474181"/>
    </source>
</evidence>
<feature type="non-terminal residue" evidence="4">
    <location>
        <position position="64"/>
    </location>
</feature>
<dbReference type="InterPro" id="IPR016039">
    <property type="entry name" value="Thiolase-like"/>
</dbReference>
<feature type="domain" description="Beta-ketoacyl synthase-like N-terminal" evidence="2">
    <location>
        <begin position="34"/>
        <end position="64"/>
    </location>
</feature>
<dbReference type="InterPro" id="IPR036299">
    <property type="entry name" value="Polyketide_synth_docking_sf"/>
</dbReference>
<keyword evidence="5" id="KW-1185">Reference proteome</keyword>
<dbReference type="SUPFAM" id="SSF53901">
    <property type="entry name" value="Thiolase-like"/>
    <property type="match status" value="1"/>
</dbReference>
<evidence type="ECO:0000256" key="1">
    <source>
        <dbReference type="ARBA" id="ARBA00023268"/>
    </source>
</evidence>
<feature type="domain" description="Polyketide synthase NorB/C/GfsB-E-like docking" evidence="3">
    <location>
        <begin position="2"/>
        <end position="30"/>
    </location>
</feature>
<organism evidence="4 5">
    <name type="scientific">Streptomyces hyaluromycini</name>
    <dbReference type="NCBI Taxonomy" id="1377993"/>
    <lineage>
        <taxon>Bacteria</taxon>
        <taxon>Bacillati</taxon>
        <taxon>Actinomycetota</taxon>
        <taxon>Actinomycetes</taxon>
        <taxon>Kitasatosporales</taxon>
        <taxon>Streptomycetaceae</taxon>
        <taxon>Streptomyces</taxon>
    </lineage>
</organism>
<dbReference type="InterPro" id="IPR014030">
    <property type="entry name" value="Ketoacyl_synth_N"/>
</dbReference>
<gene>
    <name evidence="4" type="ORF">ABT404_47515</name>
</gene>